<evidence type="ECO:0000313" key="2">
    <source>
        <dbReference type="EMBL" id="CAB4536747.1"/>
    </source>
</evidence>
<dbReference type="AlphaFoldDB" id="A0A6J7UPY9"/>
<gene>
    <name evidence="2" type="ORF">UFOPK1353_00705</name>
    <name evidence="3" type="ORF">UFOPK1826_01289</name>
    <name evidence="4" type="ORF">UFOPK2855_01006</name>
    <name evidence="5" type="ORF">UFOPK3026_00887</name>
    <name evidence="6" type="ORF">UFOPK4345_00915</name>
</gene>
<evidence type="ECO:0000313" key="4">
    <source>
        <dbReference type="EMBL" id="CAB4765904.1"/>
    </source>
</evidence>
<evidence type="ECO:0000313" key="6">
    <source>
        <dbReference type="EMBL" id="CAB5066027.1"/>
    </source>
</evidence>
<keyword evidence="1" id="KW-0472">Membrane</keyword>
<evidence type="ECO:0000313" key="5">
    <source>
        <dbReference type="EMBL" id="CAB4807295.1"/>
    </source>
</evidence>
<name>A0A6J7UPY9_9ZZZZ</name>
<reference evidence="6" key="1">
    <citation type="submission" date="2020-05" db="EMBL/GenBank/DDBJ databases">
        <authorList>
            <person name="Chiriac C."/>
            <person name="Salcher M."/>
            <person name="Ghai R."/>
            <person name="Kavagutti S V."/>
        </authorList>
    </citation>
    <scope>NUCLEOTIDE SEQUENCE</scope>
</reference>
<feature type="transmembrane region" description="Helical" evidence="1">
    <location>
        <begin position="20"/>
        <end position="37"/>
    </location>
</feature>
<keyword evidence="1" id="KW-0812">Transmembrane</keyword>
<evidence type="ECO:0000256" key="1">
    <source>
        <dbReference type="SAM" id="Phobius"/>
    </source>
</evidence>
<keyword evidence="1" id="KW-1133">Transmembrane helix</keyword>
<dbReference type="EMBL" id="CAFAAP010000128">
    <property type="protein sequence ID" value="CAB4807295.1"/>
    <property type="molecule type" value="Genomic_DNA"/>
</dbReference>
<dbReference type="EMBL" id="CAEZSE010000105">
    <property type="protein sequence ID" value="CAB4536747.1"/>
    <property type="molecule type" value="Genomic_DNA"/>
</dbReference>
<proteinExistence type="predicted"/>
<organism evidence="6">
    <name type="scientific">freshwater metagenome</name>
    <dbReference type="NCBI Taxonomy" id="449393"/>
    <lineage>
        <taxon>unclassified sequences</taxon>
        <taxon>metagenomes</taxon>
        <taxon>ecological metagenomes</taxon>
    </lineage>
</organism>
<dbReference type="EMBL" id="CAEZUN010000192">
    <property type="protein sequence ID" value="CAB4611401.1"/>
    <property type="molecule type" value="Genomic_DNA"/>
</dbReference>
<dbReference type="EMBL" id="CAFBQV010000143">
    <property type="protein sequence ID" value="CAB5066027.1"/>
    <property type="molecule type" value="Genomic_DNA"/>
</dbReference>
<protein>
    <submittedName>
        <fullName evidence="6">Unannotated protein</fullName>
    </submittedName>
</protein>
<evidence type="ECO:0000313" key="3">
    <source>
        <dbReference type="EMBL" id="CAB4611401.1"/>
    </source>
</evidence>
<sequence length="169" mass="18781">MNSAPENVKKQRQAFNLQRLLTSIGVAAGLVMIIFGFRVSQTGRDESGLPDAIERMSPANGDRVLRQSQIIVDFVEGYESVLFIDGIELPTTRLDELTSSGQMATPGAQVELPATAVFDPGNFIISFQPQVGAVIEAFTQGEHEGKVRYWRVEDGREKSRVYIWKFDTD</sequence>
<dbReference type="EMBL" id="CAEZZK010000210">
    <property type="protein sequence ID" value="CAB4765904.1"/>
    <property type="molecule type" value="Genomic_DNA"/>
</dbReference>
<accession>A0A6J7UPY9</accession>